<dbReference type="OrthoDB" id="271595at2759"/>
<dbReference type="SUPFAM" id="SSF51197">
    <property type="entry name" value="Clavaminate synthase-like"/>
    <property type="match status" value="1"/>
</dbReference>
<dbReference type="Pfam" id="PF13532">
    <property type="entry name" value="2OG-FeII_Oxy_2"/>
    <property type="match status" value="1"/>
</dbReference>
<proteinExistence type="inferred from homology"/>
<name>A0A1Q3B051_CEPFO</name>
<dbReference type="InParanoid" id="A0A1Q3B051"/>
<dbReference type="Proteomes" id="UP000187406">
    <property type="component" value="Unassembled WGS sequence"/>
</dbReference>
<dbReference type="GO" id="GO:0003729">
    <property type="term" value="F:mRNA binding"/>
    <property type="evidence" value="ECO:0007669"/>
    <property type="project" value="InterPro"/>
</dbReference>
<dbReference type="InterPro" id="IPR044842">
    <property type="entry name" value="ALKBH9B/ALKBH10B-like"/>
</dbReference>
<gene>
    <name evidence="4" type="ORF">CFOL_v3_04690</name>
</gene>
<dbReference type="AlphaFoldDB" id="A0A1Q3B051"/>
<evidence type="ECO:0000256" key="2">
    <source>
        <dbReference type="SAM" id="MobiDB-lite"/>
    </source>
</evidence>
<accession>A0A1Q3B051</accession>
<dbReference type="InterPro" id="IPR027450">
    <property type="entry name" value="AlkB-like"/>
</dbReference>
<comment type="caution">
    <text evidence="4">The sequence shown here is derived from an EMBL/GenBank/DDBJ whole genome shotgun (WGS) entry which is preliminary data.</text>
</comment>
<feature type="region of interest" description="Disordered" evidence="2">
    <location>
        <begin position="429"/>
        <end position="493"/>
    </location>
</feature>
<dbReference type="GO" id="GO:0006402">
    <property type="term" value="P:mRNA catabolic process"/>
    <property type="evidence" value="ECO:0007669"/>
    <property type="project" value="InterPro"/>
</dbReference>
<evidence type="ECO:0000259" key="3">
    <source>
        <dbReference type="PROSITE" id="PS51471"/>
    </source>
</evidence>
<dbReference type="Gene3D" id="2.60.120.590">
    <property type="entry name" value="Alpha-ketoglutarate-dependent dioxygenase AlkB-like"/>
    <property type="match status" value="1"/>
</dbReference>
<protein>
    <submittedName>
        <fullName evidence="4">2OG-FeII_Oxy_2 domain-containing protein</fullName>
    </submittedName>
</protein>
<feature type="compositionally biased region" description="Polar residues" evidence="2">
    <location>
        <begin position="464"/>
        <end position="473"/>
    </location>
</feature>
<comment type="similarity">
    <text evidence="1">Belongs to the alkB family.</text>
</comment>
<dbReference type="PROSITE" id="PS51471">
    <property type="entry name" value="FE2OG_OXY"/>
    <property type="match status" value="1"/>
</dbReference>
<feature type="compositionally biased region" description="Polar residues" evidence="2">
    <location>
        <begin position="85"/>
        <end position="95"/>
    </location>
</feature>
<evidence type="ECO:0000313" key="4">
    <source>
        <dbReference type="EMBL" id="GAV61162.1"/>
    </source>
</evidence>
<sequence length="493" mass="55268">MTMDAGGKSPESGADEGCMRLLKRLKTEEILEVLSQGFCQHCESLLESRIHSILNKKVEELPLSNDSAEASTVSLSEKASHMYSPENNLESSTRRPYQLGSSSWSSSRVPASVYSDRQKNYNANYSPASVNSKQKSFTHLDPEIKLNDGLTEVSSVADNRLSEDQKERIRFSQVGREKDFVYMEMINGKTTNVLKGLELHTRVFNAEEQKNIVECVYNLQRMGQKGHLRERTYSEPRKWMRGKGRVTIQFGCCYNYAVDKDGNPPGIVRDEEVDPLPHLFKQMIKRMVRWHILPPKCVPNSCIVNIYDEGDCIPPHIDHHDFLRPFCTASFLTECNILFGSSLKIVGPGEFSGPVSIPLPVGSVLILNGNGADIAKHCVPGVSGKRISITFRTMDDSKLPYKFSHDPDMLGIRPLVFSPLSDALLQQNQRHNNPPVVSPFAKSQGLHSQHRSDEPAEDAAETGNDMNQNSFFMQQGDFPPLGSTNNLHQSRSR</sequence>
<evidence type="ECO:0000313" key="5">
    <source>
        <dbReference type="Proteomes" id="UP000187406"/>
    </source>
</evidence>
<dbReference type="GO" id="GO:0032451">
    <property type="term" value="F:demethylase activity"/>
    <property type="evidence" value="ECO:0007669"/>
    <property type="project" value="InterPro"/>
</dbReference>
<dbReference type="EMBL" id="BDDD01000186">
    <property type="protein sequence ID" value="GAV61162.1"/>
    <property type="molecule type" value="Genomic_DNA"/>
</dbReference>
<feature type="domain" description="Fe2OG dioxygenase" evidence="3">
    <location>
        <begin position="298"/>
        <end position="395"/>
    </location>
</feature>
<dbReference type="PANTHER" id="PTHR31447">
    <property type="entry name" value="HYDROXYPROLINE-RICH GLYCOPROTEIN FAMILY PROTEIN-RELATED"/>
    <property type="match status" value="1"/>
</dbReference>
<feature type="region of interest" description="Disordered" evidence="2">
    <location>
        <begin position="64"/>
        <end position="108"/>
    </location>
</feature>
<dbReference type="InterPro" id="IPR037151">
    <property type="entry name" value="AlkB-like_sf"/>
</dbReference>
<keyword evidence="5" id="KW-1185">Reference proteome</keyword>
<evidence type="ECO:0000256" key="1">
    <source>
        <dbReference type="ARBA" id="ARBA00007879"/>
    </source>
</evidence>
<feature type="compositionally biased region" description="Polar residues" evidence="2">
    <location>
        <begin position="64"/>
        <end position="77"/>
    </location>
</feature>
<feature type="compositionally biased region" description="Polar residues" evidence="2">
    <location>
        <begin position="482"/>
        <end position="493"/>
    </location>
</feature>
<dbReference type="InterPro" id="IPR005123">
    <property type="entry name" value="Oxoglu/Fe-dep_dioxygenase_dom"/>
</dbReference>
<organism evidence="4 5">
    <name type="scientific">Cephalotus follicularis</name>
    <name type="common">Albany pitcher plant</name>
    <dbReference type="NCBI Taxonomy" id="3775"/>
    <lineage>
        <taxon>Eukaryota</taxon>
        <taxon>Viridiplantae</taxon>
        <taxon>Streptophyta</taxon>
        <taxon>Embryophyta</taxon>
        <taxon>Tracheophyta</taxon>
        <taxon>Spermatophyta</taxon>
        <taxon>Magnoliopsida</taxon>
        <taxon>eudicotyledons</taxon>
        <taxon>Gunneridae</taxon>
        <taxon>Pentapetalae</taxon>
        <taxon>rosids</taxon>
        <taxon>fabids</taxon>
        <taxon>Oxalidales</taxon>
        <taxon>Cephalotaceae</taxon>
        <taxon>Cephalotus</taxon>
    </lineage>
</organism>
<reference evidence="5" key="1">
    <citation type="submission" date="2016-04" db="EMBL/GenBank/DDBJ databases">
        <title>Cephalotus genome sequencing.</title>
        <authorList>
            <person name="Fukushima K."/>
            <person name="Hasebe M."/>
            <person name="Fang X."/>
        </authorList>
    </citation>
    <scope>NUCLEOTIDE SEQUENCE [LARGE SCALE GENOMIC DNA]</scope>
    <source>
        <strain evidence="5">cv. St1</strain>
    </source>
</reference>
<dbReference type="PANTHER" id="PTHR31447:SF1">
    <property type="entry name" value="OS06G0138200 PROTEIN"/>
    <property type="match status" value="1"/>
</dbReference>
<dbReference type="STRING" id="3775.A0A1Q3B051"/>